<organism evidence="2 3">
    <name type="scientific">Orchesella dallaii</name>
    <dbReference type="NCBI Taxonomy" id="48710"/>
    <lineage>
        <taxon>Eukaryota</taxon>
        <taxon>Metazoa</taxon>
        <taxon>Ecdysozoa</taxon>
        <taxon>Arthropoda</taxon>
        <taxon>Hexapoda</taxon>
        <taxon>Collembola</taxon>
        <taxon>Entomobryomorpha</taxon>
        <taxon>Entomobryoidea</taxon>
        <taxon>Orchesellidae</taxon>
        <taxon>Orchesellinae</taxon>
        <taxon>Orchesella</taxon>
    </lineage>
</organism>
<feature type="transmembrane region" description="Helical" evidence="1">
    <location>
        <begin position="192"/>
        <end position="214"/>
    </location>
</feature>
<keyword evidence="3" id="KW-1185">Reference proteome</keyword>
<evidence type="ECO:0008006" key="4">
    <source>
        <dbReference type="Google" id="ProtNLM"/>
    </source>
</evidence>
<name>A0ABP1R8I3_9HEXA</name>
<sequence>MLTTSQVLKGFKLHLIQRHLTSNSPFTLNHHNFGDPMLKACSNTKIRRHWLKMGLSCLFVSVLWLQLFQGRKKELLVTKLESTLYVFGISGFIIMNATHIKRNELVVQLFNCLYNFEKGNLDGRVVEKRDKLLVNFVQFNGFMGSPLLVGSYSLQRWLNPCTSATFAMNVLQECSNPNDQELHGKWSTKSSIYLALIVWVSLWLVGDLVGAFTFQVSEVAFLQTCCFVSYIKQLGKALTLQSSEPHNLLLNSYVLACMGTQISIPHLILFSSALFDGICTDILCFGAFASVHSESSRLVAYMKGQLLPNLEGHSKNKPFSQKHKLKLIKKLVTSFYPIKVRIGAVNFVEKFTPIIMLNFCVAQIVNLLLID</sequence>
<proteinExistence type="predicted"/>
<comment type="caution">
    <text evidence="2">The sequence shown here is derived from an EMBL/GenBank/DDBJ whole genome shotgun (WGS) entry which is preliminary data.</text>
</comment>
<dbReference type="Proteomes" id="UP001642540">
    <property type="component" value="Unassembled WGS sequence"/>
</dbReference>
<feature type="transmembrane region" description="Helical" evidence="1">
    <location>
        <begin position="82"/>
        <end position="100"/>
    </location>
</feature>
<evidence type="ECO:0000313" key="2">
    <source>
        <dbReference type="EMBL" id="CAL8122228.1"/>
    </source>
</evidence>
<keyword evidence="1" id="KW-0812">Transmembrane</keyword>
<reference evidence="2 3" key="1">
    <citation type="submission" date="2024-08" db="EMBL/GenBank/DDBJ databases">
        <authorList>
            <person name="Cucini C."/>
            <person name="Frati F."/>
        </authorList>
    </citation>
    <scope>NUCLEOTIDE SEQUENCE [LARGE SCALE GENOMIC DNA]</scope>
</reference>
<accession>A0ABP1R8I3</accession>
<keyword evidence="1" id="KW-1133">Transmembrane helix</keyword>
<evidence type="ECO:0000256" key="1">
    <source>
        <dbReference type="SAM" id="Phobius"/>
    </source>
</evidence>
<dbReference type="EMBL" id="CAXLJM020000067">
    <property type="protein sequence ID" value="CAL8122228.1"/>
    <property type="molecule type" value="Genomic_DNA"/>
</dbReference>
<protein>
    <recommendedName>
        <fullName evidence="4">Odorant receptor</fullName>
    </recommendedName>
</protein>
<feature type="transmembrane region" description="Helical" evidence="1">
    <location>
        <begin position="50"/>
        <end position="70"/>
    </location>
</feature>
<evidence type="ECO:0000313" key="3">
    <source>
        <dbReference type="Proteomes" id="UP001642540"/>
    </source>
</evidence>
<keyword evidence="1" id="KW-0472">Membrane</keyword>
<gene>
    <name evidence="2" type="ORF">ODALV1_LOCUS19728</name>
</gene>